<reference evidence="1 2" key="1">
    <citation type="submission" date="2020-08" db="EMBL/GenBank/DDBJ databases">
        <title>Genomic Encyclopedia of Type Strains, Phase III (KMG-III): the genomes of soil and plant-associated and newly described type strains.</title>
        <authorList>
            <person name="Whitman W."/>
        </authorList>
    </citation>
    <scope>NUCLEOTIDE SEQUENCE [LARGE SCALE GENOMIC DNA]</scope>
    <source>
        <strain evidence="1 2">CECT 8799</strain>
    </source>
</reference>
<keyword evidence="2" id="KW-1185">Reference proteome</keyword>
<gene>
    <name evidence="1" type="ORF">FHS09_002241</name>
</gene>
<accession>A0A7W4Z933</accession>
<comment type="caution">
    <text evidence="1">The sequence shown here is derived from an EMBL/GenBank/DDBJ whole genome shotgun (WGS) entry which is preliminary data.</text>
</comment>
<evidence type="ECO:0000313" key="2">
    <source>
        <dbReference type="Proteomes" id="UP000535937"/>
    </source>
</evidence>
<proteinExistence type="predicted"/>
<sequence>MSQPMNQQSLTDLFRQLGAPDPESWAKSQAEMGVNQLYRFLFLRQAWERVISEDDDSRIDANIDAAKQDPNAPYAGVGHAVDRILAAGVSREDIVDLVRGMQAELLFDFCYLLDDPAIMEPNLESIGWTLVETTKDFEPTPITISALHGSVLETDPTGREMSPRK</sequence>
<dbReference type="AlphaFoldDB" id="A0A7W4Z933"/>
<dbReference type="Proteomes" id="UP000535937">
    <property type="component" value="Unassembled WGS sequence"/>
</dbReference>
<organism evidence="1 2">
    <name type="scientific">Microbulbifer rhizosphaerae</name>
    <dbReference type="NCBI Taxonomy" id="1562603"/>
    <lineage>
        <taxon>Bacteria</taxon>
        <taxon>Pseudomonadati</taxon>
        <taxon>Pseudomonadota</taxon>
        <taxon>Gammaproteobacteria</taxon>
        <taxon>Cellvibrionales</taxon>
        <taxon>Microbulbiferaceae</taxon>
        <taxon>Microbulbifer</taxon>
    </lineage>
</organism>
<dbReference type="RefSeq" id="WP_183459757.1">
    <property type="nucleotide sequence ID" value="NZ_JACHWZ010000009.1"/>
</dbReference>
<protein>
    <submittedName>
        <fullName evidence="1">Uncharacterized protein</fullName>
    </submittedName>
</protein>
<evidence type="ECO:0000313" key="1">
    <source>
        <dbReference type="EMBL" id="MBB3061408.1"/>
    </source>
</evidence>
<dbReference type="EMBL" id="JACHWZ010000009">
    <property type="protein sequence ID" value="MBB3061408.1"/>
    <property type="molecule type" value="Genomic_DNA"/>
</dbReference>
<name>A0A7W4Z933_9GAMM</name>